<feature type="signal peptide" evidence="1">
    <location>
        <begin position="1"/>
        <end position="16"/>
    </location>
</feature>
<keyword evidence="1" id="KW-0732">Signal</keyword>
<feature type="chain" id="PRO_5013232556" description="DUF7907 domain-containing protein" evidence="1">
    <location>
        <begin position="17"/>
        <end position="180"/>
    </location>
</feature>
<evidence type="ECO:0000256" key="1">
    <source>
        <dbReference type="SAM" id="SignalP"/>
    </source>
</evidence>
<organism evidence="3 4">
    <name type="scientific">Zymoseptoria tritici ST99CH_1A5</name>
    <dbReference type="NCBI Taxonomy" id="1276529"/>
    <lineage>
        <taxon>Eukaryota</taxon>
        <taxon>Fungi</taxon>
        <taxon>Dikarya</taxon>
        <taxon>Ascomycota</taxon>
        <taxon>Pezizomycotina</taxon>
        <taxon>Dothideomycetes</taxon>
        <taxon>Dothideomycetidae</taxon>
        <taxon>Mycosphaerellales</taxon>
        <taxon>Mycosphaerellaceae</taxon>
        <taxon>Zymoseptoria</taxon>
    </lineage>
</organism>
<evidence type="ECO:0000259" key="2">
    <source>
        <dbReference type="Pfam" id="PF25484"/>
    </source>
</evidence>
<dbReference type="Pfam" id="PF25484">
    <property type="entry name" value="DUF7907"/>
    <property type="match status" value="1"/>
</dbReference>
<dbReference type="EMBL" id="LT882684">
    <property type="protein sequence ID" value="SMY27789.1"/>
    <property type="molecule type" value="Genomic_DNA"/>
</dbReference>
<accession>A0A1Y6LVZ9</accession>
<reference evidence="3 4" key="1">
    <citation type="submission" date="2016-10" db="EMBL/GenBank/DDBJ databases">
        <authorList>
            <person name="Varghese N."/>
        </authorList>
    </citation>
    <scope>NUCLEOTIDE SEQUENCE [LARGE SCALE GENOMIC DNA]</scope>
</reference>
<dbReference type="AlphaFoldDB" id="A0A1Y6LVZ9"/>
<dbReference type="Proteomes" id="UP000215453">
    <property type="component" value="Chromosome 9"/>
</dbReference>
<dbReference type="InterPro" id="IPR057229">
    <property type="entry name" value="DUF7907"/>
</dbReference>
<evidence type="ECO:0000313" key="4">
    <source>
        <dbReference type="Proteomes" id="UP000215453"/>
    </source>
</evidence>
<protein>
    <recommendedName>
        <fullName evidence="2">DUF7907 domain-containing protein</fullName>
    </recommendedName>
</protein>
<sequence length="180" mass="19049">MKFLATAVALASNAGAAAIGRNPPTCPSKYVLKTEPLPGSANLLHSGLYLYASHTGAGLYDPVFDVNKTVGSVGQLDNGHQAFDVGTNTAELSMMYAPYAAWAGVAMNLGDGDSGYYLNENGLQWTSSPESPGGSTDSFKAWLVCDWYHGAPQLFWRISGYEHTTIPSSCAPVLLKPEAI</sequence>
<proteinExistence type="predicted"/>
<name>A0A1Y6LVZ9_ZYMTR</name>
<evidence type="ECO:0000313" key="3">
    <source>
        <dbReference type="EMBL" id="SMY27789.1"/>
    </source>
</evidence>
<feature type="domain" description="DUF7907" evidence="2">
    <location>
        <begin position="28"/>
        <end position="178"/>
    </location>
</feature>
<gene>
    <name evidence="3" type="ORF">ZT1A5_G9234</name>
</gene>